<dbReference type="OrthoDB" id="165938at2"/>
<organism evidence="2 4">
    <name type="scientific">Dehalococcoides mccartyi</name>
    <dbReference type="NCBI Taxonomy" id="61435"/>
    <lineage>
        <taxon>Bacteria</taxon>
        <taxon>Bacillati</taxon>
        <taxon>Chloroflexota</taxon>
        <taxon>Dehalococcoidia</taxon>
        <taxon>Dehalococcoidales</taxon>
        <taxon>Dehalococcoidaceae</taxon>
        <taxon>Dehalococcoides</taxon>
    </lineage>
</organism>
<evidence type="ECO:0000313" key="2">
    <source>
        <dbReference type="EMBL" id="KSV16199.1"/>
    </source>
</evidence>
<dbReference type="EMBL" id="CP141531">
    <property type="protein sequence ID" value="WRO07252.1"/>
    <property type="molecule type" value="Genomic_DNA"/>
</dbReference>
<dbReference type="GeneID" id="3229160"/>
<keyword evidence="1" id="KW-0812">Transmembrane</keyword>
<keyword evidence="1" id="KW-1133">Transmembrane helix</keyword>
<gene>
    <name evidence="2" type="ORF">DA01_05865</name>
    <name evidence="3" type="ORF">VLL09_07665</name>
</gene>
<evidence type="ECO:0008006" key="5">
    <source>
        <dbReference type="Google" id="ProtNLM"/>
    </source>
</evidence>
<dbReference type="PATRIC" id="fig|243164.10.peg.1476"/>
<name>A0A0V8LXF3_9CHLR</name>
<accession>A0A0V8LXF3</accession>
<reference evidence="3" key="2">
    <citation type="submission" date="2023-12" db="EMBL/GenBank/DDBJ databases">
        <title>Isolation of organohalide respiring bacteria Dehalococcoides mccartyi strain GPTCE1 in groundwater collected near a chemical plant in Suzhou, China.</title>
        <authorList>
            <person name="Liu G."/>
        </authorList>
    </citation>
    <scope>NUCLEOTIDE SEQUENCE</scope>
    <source>
        <strain evidence="3">GPTCE1</strain>
    </source>
</reference>
<feature type="transmembrane region" description="Helical" evidence="1">
    <location>
        <begin position="34"/>
        <end position="51"/>
    </location>
</feature>
<evidence type="ECO:0000313" key="4">
    <source>
        <dbReference type="Proteomes" id="UP000053577"/>
    </source>
</evidence>
<evidence type="ECO:0000313" key="3">
    <source>
        <dbReference type="EMBL" id="WRO07252.1"/>
    </source>
</evidence>
<dbReference type="EMBL" id="JGYD01000027">
    <property type="protein sequence ID" value="KSV16199.1"/>
    <property type="molecule type" value="Genomic_DNA"/>
</dbReference>
<dbReference type="RefSeq" id="WP_041223414.1">
    <property type="nucleotide sequence ID" value="NZ_CP019865.1"/>
</dbReference>
<dbReference type="Proteomes" id="UP000053577">
    <property type="component" value="Unassembled WGS sequence"/>
</dbReference>
<dbReference type="AlphaFoldDB" id="A0A0V8LXF3"/>
<reference evidence="2 4" key="1">
    <citation type="journal article" date="2015" name="Sci. Rep.">
        <title>A comparative genomics and reductive dehalogenase gene transcription study of two chloroethene-respiring bacteria, Dehalococcoides mccartyi strains MB and 11a.</title>
        <authorList>
            <person name="Low A."/>
            <person name="Shen Z."/>
            <person name="Cheng D."/>
            <person name="Rogers M.J."/>
            <person name="Lee P.K."/>
            <person name="He J."/>
        </authorList>
    </citation>
    <scope>NUCLEOTIDE SEQUENCE [LARGE SCALE GENOMIC DNA]</scope>
    <source>
        <strain evidence="2 4">MB</strain>
    </source>
</reference>
<sequence>MRRVVCLSMAVLFLATIITGIAEAHVHPGNSGHHVAVAIAFIASILIHLVLNRKSFSRYLSG</sequence>
<evidence type="ECO:0000256" key="1">
    <source>
        <dbReference type="SAM" id="Phobius"/>
    </source>
</evidence>
<proteinExistence type="predicted"/>
<keyword evidence="1" id="KW-0472">Membrane</keyword>
<dbReference type="Proteomes" id="UP001327986">
    <property type="component" value="Chromosome"/>
</dbReference>
<dbReference type="eggNOG" id="ENOG5030T1K">
    <property type="taxonomic scope" value="Bacteria"/>
</dbReference>
<protein>
    <recommendedName>
        <fullName evidence="5">DUF4405 domain-containing protein</fullName>
    </recommendedName>
</protein>